<feature type="transmembrane region" description="Helical" evidence="2">
    <location>
        <begin position="72"/>
        <end position="94"/>
    </location>
</feature>
<dbReference type="Proteomes" id="UP000603708">
    <property type="component" value="Unassembled WGS sequence"/>
</dbReference>
<dbReference type="PANTHER" id="PTHR23028">
    <property type="entry name" value="ACETYLTRANSFERASE"/>
    <property type="match status" value="1"/>
</dbReference>
<reference evidence="4" key="2">
    <citation type="submission" date="2020-09" db="EMBL/GenBank/DDBJ databases">
        <authorList>
            <person name="Sun Q."/>
            <person name="Ohkuma M."/>
        </authorList>
    </citation>
    <scope>NUCLEOTIDE SEQUENCE</scope>
    <source>
        <strain evidence="4">JCM 5069</strain>
    </source>
</reference>
<keyword evidence="2" id="KW-1133">Transmembrane helix</keyword>
<feature type="transmembrane region" description="Helical" evidence="2">
    <location>
        <begin position="239"/>
        <end position="257"/>
    </location>
</feature>
<dbReference type="GO" id="GO:0016747">
    <property type="term" value="F:acyltransferase activity, transferring groups other than amino-acyl groups"/>
    <property type="evidence" value="ECO:0007669"/>
    <property type="project" value="InterPro"/>
</dbReference>
<evidence type="ECO:0000256" key="2">
    <source>
        <dbReference type="SAM" id="Phobius"/>
    </source>
</evidence>
<evidence type="ECO:0000313" key="4">
    <source>
        <dbReference type="EMBL" id="GHH86078.1"/>
    </source>
</evidence>
<dbReference type="Pfam" id="PF01757">
    <property type="entry name" value="Acyl_transf_3"/>
    <property type="match status" value="1"/>
</dbReference>
<feature type="transmembrane region" description="Helical" evidence="2">
    <location>
        <begin position="198"/>
        <end position="219"/>
    </location>
</feature>
<dbReference type="InterPro" id="IPR050879">
    <property type="entry name" value="Acyltransferase_3"/>
</dbReference>
<accession>A0A919GKB5</accession>
<evidence type="ECO:0000313" key="5">
    <source>
        <dbReference type="Proteomes" id="UP000603708"/>
    </source>
</evidence>
<keyword evidence="5" id="KW-1185">Reference proteome</keyword>
<dbReference type="GO" id="GO:0016020">
    <property type="term" value="C:membrane"/>
    <property type="evidence" value="ECO:0007669"/>
    <property type="project" value="TreeGrafter"/>
</dbReference>
<keyword evidence="2" id="KW-0472">Membrane</keyword>
<feature type="transmembrane region" description="Helical" evidence="2">
    <location>
        <begin position="269"/>
        <end position="287"/>
    </location>
</feature>
<feature type="transmembrane region" description="Helical" evidence="2">
    <location>
        <begin position="166"/>
        <end position="186"/>
    </location>
</feature>
<reference evidence="4" key="1">
    <citation type="journal article" date="2014" name="Int. J. Syst. Evol. Microbiol.">
        <title>Complete genome sequence of Corynebacterium casei LMG S-19264T (=DSM 44701T), isolated from a smear-ripened cheese.</title>
        <authorList>
            <consortium name="US DOE Joint Genome Institute (JGI-PGF)"/>
            <person name="Walter F."/>
            <person name="Albersmeier A."/>
            <person name="Kalinowski J."/>
            <person name="Ruckert C."/>
        </authorList>
    </citation>
    <scope>NUCLEOTIDE SEQUENCE</scope>
    <source>
        <strain evidence="4">JCM 5069</strain>
    </source>
</reference>
<comment type="caution">
    <text evidence="4">The sequence shown here is derived from an EMBL/GenBank/DDBJ whole genome shotgun (WGS) entry which is preliminary data.</text>
</comment>
<evidence type="ECO:0000256" key="1">
    <source>
        <dbReference type="SAM" id="MobiDB-lite"/>
    </source>
</evidence>
<proteinExistence type="predicted"/>
<gene>
    <name evidence="4" type="ORF">GCM10018793_56620</name>
</gene>
<dbReference type="GO" id="GO:0000271">
    <property type="term" value="P:polysaccharide biosynthetic process"/>
    <property type="evidence" value="ECO:0007669"/>
    <property type="project" value="TreeGrafter"/>
</dbReference>
<name>A0A919GKB5_9ACTN</name>
<feature type="transmembrane region" description="Helical" evidence="2">
    <location>
        <begin position="293"/>
        <end position="312"/>
    </location>
</feature>
<organism evidence="4 5">
    <name type="scientific">Streptomyces sulfonofaciens</name>
    <dbReference type="NCBI Taxonomy" id="68272"/>
    <lineage>
        <taxon>Bacteria</taxon>
        <taxon>Bacillati</taxon>
        <taxon>Actinomycetota</taxon>
        <taxon>Actinomycetes</taxon>
        <taxon>Kitasatosporales</taxon>
        <taxon>Streptomycetaceae</taxon>
        <taxon>Streptomyces</taxon>
    </lineage>
</organism>
<feature type="transmembrane region" description="Helical" evidence="2">
    <location>
        <begin position="324"/>
        <end position="343"/>
    </location>
</feature>
<feature type="region of interest" description="Disordered" evidence="1">
    <location>
        <begin position="1"/>
        <end position="28"/>
    </location>
</feature>
<sequence>MSTLSTRAAGRAGKAAPHPPEGAPPRSRAQEIEGFRGIAALSTVVFHVWQMYMQYGPDGPNPPVDNTALGSLISLEVVDLFLVMSAYLLTLSYARAAIDGGATRPARSFMYRRIIRILPLYYLMVLVVWVSRNPVLPGNWLDLVEHLTFTHLFDRQRIFYTIGPTWSLSLEIIFYFVLVALGPVAIRLCRRFARRSTRVAICVGGCVLLYVLPLVWISVARYAFHVGHLDYPVYFGPQARFGGFAVGMLLAVAAVALKDRGMVPTALAVPLRLACAAALYVLSWVSVPENFAFTFFHPLSSVVWMVLLYCTLRSRKKGVWHRALQARWLTFVGLISYSLYILHEPVMLELDRYGLLPGGPYGYALGTVLVLGLAVPASVVTYWLIEYPAGLLGRLQDRSGSKREFYPELAS</sequence>
<dbReference type="RefSeq" id="WP_189936897.1">
    <property type="nucleotide sequence ID" value="NZ_BNCD01000021.1"/>
</dbReference>
<dbReference type="InterPro" id="IPR002656">
    <property type="entry name" value="Acyl_transf_3_dom"/>
</dbReference>
<dbReference type="EMBL" id="BNCD01000021">
    <property type="protein sequence ID" value="GHH86078.1"/>
    <property type="molecule type" value="Genomic_DNA"/>
</dbReference>
<dbReference type="AlphaFoldDB" id="A0A919GKB5"/>
<feature type="transmembrane region" description="Helical" evidence="2">
    <location>
        <begin position="363"/>
        <end position="385"/>
    </location>
</feature>
<keyword evidence="2" id="KW-0812">Transmembrane</keyword>
<evidence type="ECO:0000259" key="3">
    <source>
        <dbReference type="Pfam" id="PF01757"/>
    </source>
</evidence>
<feature type="domain" description="Acyltransferase 3" evidence="3">
    <location>
        <begin position="31"/>
        <end position="383"/>
    </location>
</feature>
<feature type="transmembrane region" description="Helical" evidence="2">
    <location>
        <begin position="34"/>
        <end position="52"/>
    </location>
</feature>
<protein>
    <recommendedName>
        <fullName evidence="3">Acyltransferase 3 domain-containing protein</fullName>
    </recommendedName>
</protein>
<dbReference type="PANTHER" id="PTHR23028:SF53">
    <property type="entry name" value="ACYL_TRANSF_3 DOMAIN-CONTAINING PROTEIN"/>
    <property type="match status" value="1"/>
</dbReference>
<feature type="transmembrane region" description="Helical" evidence="2">
    <location>
        <begin position="114"/>
        <end position="131"/>
    </location>
</feature>